<accession>A0ABQ5V2W6</accession>
<dbReference type="RefSeq" id="WP_284372945.1">
    <property type="nucleotide sequence ID" value="NZ_BSNJ01000005.1"/>
</dbReference>
<gene>
    <name evidence="1" type="ORF">GCM10007854_23720</name>
</gene>
<evidence type="ECO:0000313" key="1">
    <source>
        <dbReference type="EMBL" id="GLQ21417.1"/>
    </source>
</evidence>
<reference evidence="1" key="2">
    <citation type="submission" date="2023-01" db="EMBL/GenBank/DDBJ databases">
        <title>Draft genome sequence of Algimonas porphyrae strain NBRC 108216.</title>
        <authorList>
            <person name="Sun Q."/>
            <person name="Mori K."/>
        </authorList>
    </citation>
    <scope>NUCLEOTIDE SEQUENCE</scope>
    <source>
        <strain evidence="1">NBRC 108216</strain>
    </source>
</reference>
<name>A0ABQ5V2W6_9PROT</name>
<evidence type="ECO:0000313" key="2">
    <source>
        <dbReference type="Proteomes" id="UP001161390"/>
    </source>
</evidence>
<organism evidence="1 2">
    <name type="scientific">Algimonas porphyrae</name>
    <dbReference type="NCBI Taxonomy" id="1128113"/>
    <lineage>
        <taxon>Bacteria</taxon>
        <taxon>Pseudomonadati</taxon>
        <taxon>Pseudomonadota</taxon>
        <taxon>Alphaproteobacteria</taxon>
        <taxon>Maricaulales</taxon>
        <taxon>Robiginitomaculaceae</taxon>
        <taxon>Algimonas</taxon>
    </lineage>
</organism>
<proteinExistence type="predicted"/>
<dbReference type="EMBL" id="BSNJ01000005">
    <property type="protein sequence ID" value="GLQ21417.1"/>
    <property type="molecule type" value="Genomic_DNA"/>
</dbReference>
<keyword evidence="2" id="KW-1185">Reference proteome</keyword>
<comment type="caution">
    <text evidence="1">The sequence shown here is derived from an EMBL/GenBank/DDBJ whole genome shotgun (WGS) entry which is preliminary data.</text>
</comment>
<dbReference type="Proteomes" id="UP001161390">
    <property type="component" value="Unassembled WGS sequence"/>
</dbReference>
<sequence>MALRTLVTLKRAALQTQIDALNAREAVLIRKLTQLDDQTDGALDQAGGFQRAAMARNTARSLSGQLNREREQVVRQRDTLLRERLTLDIASEKLEADDRAQRRLEASRADLKG</sequence>
<protein>
    <recommendedName>
        <fullName evidence="3">Flagellar FliJ protein</fullName>
    </recommendedName>
</protein>
<reference evidence="1" key="1">
    <citation type="journal article" date="2014" name="Int. J. Syst. Evol. Microbiol.">
        <title>Complete genome of a new Firmicutes species belonging to the dominant human colonic microbiota ('Ruminococcus bicirculans') reveals two chromosomes and a selective capacity to utilize plant glucans.</title>
        <authorList>
            <consortium name="NISC Comparative Sequencing Program"/>
            <person name="Wegmann U."/>
            <person name="Louis P."/>
            <person name="Goesmann A."/>
            <person name="Henrissat B."/>
            <person name="Duncan S.H."/>
            <person name="Flint H.J."/>
        </authorList>
    </citation>
    <scope>NUCLEOTIDE SEQUENCE</scope>
    <source>
        <strain evidence="1">NBRC 108216</strain>
    </source>
</reference>
<evidence type="ECO:0008006" key="3">
    <source>
        <dbReference type="Google" id="ProtNLM"/>
    </source>
</evidence>